<organism evidence="1 2">
    <name type="scientific">Oceanobacillus jeddahense</name>
    <dbReference type="NCBI Taxonomy" id="1462527"/>
    <lineage>
        <taxon>Bacteria</taxon>
        <taxon>Bacillati</taxon>
        <taxon>Bacillota</taxon>
        <taxon>Bacilli</taxon>
        <taxon>Bacillales</taxon>
        <taxon>Bacillaceae</taxon>
        <taxon>Oceanobacillus</taxon>
    </lineage>
</organism>
<proteinExistence type="predicted"/>
<dbReference type="Proteomes" id="UP001059773">
    <property type="component" value="Chromosome"/>
</dbReference>
<keyword evidence="2" id="KW-1185">Reference proteome</keyword>
<dbReference type="Pfam" id="PF08863">
    <property type="entry name" value="YolD"/>
    <property type="match status" value="1"/>
</dbReference>
<dbReference type="RefSeq" id="WP_040979762.1">
    <property type="nucleotide sequence ID" value="NZ_CABKTI010000002.1"/>
</dbReference>
<dbReference type="InterPro" id="IPR014962">
    <property type="entry name" value="YolD"/>
</dbReference>
<dbReference type="EMBL" id="CP101914">
    <property type="protein sequence ID" value="UUI01728.1"/>
    <property type="molecule type" value="Genomic_DNA"/>
</dbReference>
<sequence>MKDLQELDRNIFQLMMAHKDNLYVEVKYFKDNEYHRIDGYIDSINYQERYIDVVDKLGYKEFTTIKFEDIIDVFII</sequence>
<name>A0ABY5JN60_9BACI</name>
<protein>
    <submittedName>
        <fullName evidence="1">YolD-like family protein</fullName>
    </submittedName>
</protein>
<evidence type="ECO:0000313" key="1">
    <source>
        <dbReference type="EMBL" id="UUI01728.1"/>
    </source>
</evidence>
<gene>
    <name evidence="1" type="ORF">NP439_16960</name>
</gene>
<reference evidence="1" key="1">
    <citation type="submission" date="2022-07" db="EMBL/GenBank/DDBJ databases">
        <title>FELIX.</title>
        <authorList>
            <person name="Wan K.H."/>
            <person name="Park S."/>
            <person name="Lawrence Q."/>
            <person name="Eichenberger J.P."/>
            <person name="Booth B.W."/>
            <person name="Piaggio A.J."/>
            <person name="Chandler J.C."/>
            <person name="Franklin A.B."/>
            <person name="Celniker S.E."/>
        </authorList>
    </citation>
    <scope>NUCLEOTIDE SEQUENCE</scope>
    <source>
        <strain evidence="1">QA-1986 374</strain>
    </source>
</reference>
<evidence type="ECO:0000313" key="2">
    <source>
        <dbReference type="Proteomes" id="UP001059773"/>
    </source>
</evidence>
<accession>A0ABY5JN60</accession>